<evidence type="ECO:0000313" key="4">
    <source>
        <dbReference type="Proteomes" id="UP000030711"/>
    </source>
</evidence>
<organism evidence="3">
    <name type="scientific">Eucalyptus grandis</name>
    <name type="common">Flooded gum</name>
    <dbReference type="NCBI Taxonomy" id="71139"/>
    <lineage>
        <taxon>Eukaryota</taxon>
        <taxon>Viridiplantae</taxon>
        <taxon>Streptophyta</taxon>
        <taxon>Embryophyta</taxon>
        <taxon>Tracheophyta</taxon>
        <taxon>Spermatophyta</taxon>
        <taxon>Magnoliopsida</taxon>
        <taxon>eudicotyledons</taxon>
        <taxon>Gunneridae</taxon>
        <taxon>Pentapetalae</taxon>
        <taxon>rosids</taxon>
        <taxon>malvids</taxon>
        <taxon>Myrtales</taxon>
        <taxon>Myrtaceae</taxon>
        <taxon>Myrtoideae</taxon>
        <taxon>Eucalypteae</taxon>
        <taxon>Eucalyptus</taxon>
    </lineage>
</organism>
<dbReference type="PANTHER" id="PTHR33649:SF2">
    <property type="entry name" value="PAR1 PROTEIN"/>
    <property type="match status" value="1"/>
</dbReference>
<name>A0A058ZTR5_EUCGR</name>
<evidence type="ECO:0008006" key="5">
    <source>
        <dbReference type="Google" id="ProtNLM"/>
    </source>
</evidence>
<proteinExistence type="predicted"/>
<evidence type="ECO:0000313" key="2">
    <source>
        <dbReference type="EMBL" id="KAK2632394.1"/>
    </source>
</evidence>
<dbReference type="AlphaFoldDB" id="A0A058ZTR5"/>
<evidence type="ECO:0000256" key="1">
    <source>
        <dbReference type="SAM" id="SignalP"/>
    </source>
</evidence>
<dbReference type="EMBL" id="MU848518">
    <property type="protein sequence ID" value="KAK2632394.1"/>
    <property type="molecule type" value="Genomic_DNA"/>
</dbReference>
<reference evidence="2" key="4">
    <citation type="submission" date="2023-07" db="EMBL/GenBank/DDBJ databases">
        <authorList>
            <person name="Myburg A.A."/>
            <person name="Grattapaglia D."/>
            <person name="Tuskan G.A."/>
            <person name="Hellsten U."/>
            <person name="Hayes R.D."/>
            <person name="Grimwood J."/>
            <person name="Jenkins J."/>
            <person name="Lindquist E."/>
            <person name="Tice H."/>
            <person name="Bauer D."/>
            <person name="Goodstein D.M."/>
            <person name="Dubchak I."/>
            <person name="Poliakov A."/>
            <person name="Mizrachi E."/>
            <person name="Kullan A.R."/>
            <person name="Hussey S.G."/>
            <person name="Pinard D."/>
            <person name="Van D.M."/>
            <person name="Singh P."/>
            <person name="Van J.I."/>
            <person name="Silva-Junior O.B."/>
            <person name="Togawa R.C."/>
            <person name="Pappas M.R."/>
            <person name="Faria D.A."/>
            <person name="Sansaloni C.P."/>
            <person name="Petroli C.D."/>
            <person name="Yang X."/>
            <person name="Ranjan P."/>
            <person name="Tschaplinski T.J."/>
            <person name="Ye C.Y."/>
            <person name="Li T."/>
            <person name="Sterck L."/>
            <person name="Vanneste K."/>
            <person name="Murat F."/>
            <person name="Soler M."/>
            <person name="Clemente H.S."/>
            <person name="Saidi N."/>
            <person name="Cassan-Wang H."/>
            <person name="Dunand C."/>
            <person name="Hefer C.A."/>
            <person name="Bornberg-Bauer E."/>
            <person name="Kersting A.R."/>
            <person name="Vining K."/>
            <person name="Amarasinghe V."/>
            <person name="Ranik M."/>
            <person name="Naithani S."/>
            <person name="Elser J."/>
            <person name="Boyd A.E."/>
            <person name="Liston A."/>
            <person name="Spatafora J.W."/>
            <person name="Dharmwardhana P."/>
            <person name="Raja R."/>
            <person name="Sullivan C."/>
            <person name="Romanel E."/>
            <person name="Alves-Ferreira M."/>
            <person name="Kulheim C."/>
            <person name="Foley W."/>
            <person name="Carocha V."/>
            <person name="Paiva J."/>
            <person name="Kudrna D."/>
            <person name="Brommonschenkel S.H."/>
            <person name="Pasquali G."/>
            <person name="Byrne M."/>
            <person name="Rigault P."/>
            <person name="Tibbits J."/>
            <person name="Spokevicius A."/>
            <person name="Jones R.C."/>
            <person name="Steane D.A."/>
            <person name="Vaillancourt R.E."/>
            <person name="Potts B.M."/>
            <person name="Joubert F."/>
            <person name="Barry K."/>
            <person name="Pappas G.J."/>
            <person name="Strauss S.H."/>
            <person name="Jaiswal P."/>
            <person name="Grima-Pettenati J."/>
            <person name="Salse J."/>
            <person name="Van D.P."/>
            <person name="Rokhsar D.S."/>
            <person name="Schmutz J."/>
        </authorList>
    </citation>
    <scope>NUCLEOTIDE SEQUENCE</scope>
    <source>
        <tissue evidence="2">Leaf extractions</tissue>
    </source>
</reference>
<keyword evidence="4" id="KW-1185">Reference proteome</keyword>
<dbReference type="EMBL" id="KK199034">
    <property type="protein sequence ID" value="KCW44819.1"/>
    <property type="molecule type" value="Genomic_DNA"/>
</dbReference>
<dbReference type="Gramene" id="KCW44819">
    <property type="protein sequence ID" value="KCW44819"/>
    <property type="gene ID" value="EUGRSUZ_L01611"/>
</dbReference>
<reference evidence="2" key="3">
    <citation type="submission" date="2023-04" db="EMBL/GenBank/DDBJ databases">
        <title>WGS assembly of Eucalyptus grandis.</title>
        <authorList>
            <person name="Myburg A."/>
            <person name="Grattapaglia D."/>
            <person name="Tuskan G."/>
            <person name="Hellsten U."/>
            <person name="Hayes R."/>
            <person name="Grimwood J."/>
            <person name="Jenkins J."/>
            <person name="Lindquist E."/>
            <person name="Tice H."/>
            <person name="Bauer D."/>
            <person name="Goodstein D."/>
            <person name="Dubchak I."/>
            <person name="Poliakov A."/>
            <person name="Mizrachi E."/>
            <person name="Kullan A."/>
            <person name="Hussey S."/>
            <person name="Pinard D."/>
            <person name="Van D."/>
            <person name="Singh P."/>
            <person name="Van J."/>
            <person name="Silva-Junior O."/>
            <person name="Togawa R."/>
            <person name="Pappas M."/>
            <person name="Faria D."/>
            <person name="Sansaloni C."/>
            <person name="Petroli C."/>
            <person name="Yang X."/>
            <person name="Ranjan P."/>
            <person name="Tschaplinski T."/>
            <person name="Ye C."/>
            <person name="Li T."/>
            <person name="Sterck L."/>
            <person name="Vanneste K."/>
            <person name="Murat F."/>
            <person name="Soler M."/>
            <person name="Clemente H."/>
            <person name="Saidi N."/>
            <person name="Cassan-Wang H."/>
            <person name="Dunand C."/>
            <person name="Hefer C."/>
            <person name="Bornberg-Bauer E."/>
            <person name="Kersting A."/>
            <person name="Vining K."/>
            <person name="Amarasinghe V."/>
            <person name="Ranik M."/>
            <person name="Naithani S."/>
            <person name="Elser J."/>
            <person name="Boyd A."/>
            <person name="Liston A."/>
            <person name="Spatafora J."/>
            <person name="Dharmwardhana P."/>
            <person name="Raja R."/>
            <person name="Sullivan C."/>
            <person name="Romanel E."/>
            <person name="Alves-Ferreira M."/>
            <person name="Kulheim C."/>
            <person name="Foley W."/>
            <person name="Carocha V."/>
            <person name="Paiva J."/>
            <person name="Kudrna D."/>
            <person name="Brommonschenkel S."/>
            <person name="Pasquali G."/>
            <person name="Byrne M."/>
            <person name="Rigault P."/>
            <person name="Tibbits J."/>
            <person name="Spokevicius A."/>
            <person name="Jones R."/>
            <person name="Steane D."/>
            <person name="Vaillancourt R."/>
            <person name="Potts B."/>
            <person name="Joubert F."/>
            <person name="Barry K."/>
            <person name="Pappas G."/>
            <person name="Strauss S."/>
            <person name="Jaiswal P."/>
            <person name="Grima-Pettenati J."/>
            <person name="Salse J."/>
            <person name="Van D."/>
            <person name="Rokhsar D."/>
            <person name="Schmutz J."/>
        </authorList>
    </citation>
    <scope>NUCLEOTIDE SEQUENCE</scope>
    <source>
        <tissue evidence="2">Leaf extractions</tissue>
    </source>
</reference>
<accession>A0A058ZTR5</accession>
<dbReference type="STRING" id="71139.A0A058ZTR5"/>
<dbReference type="Pfam" id="PF06521">
    <property type="entry name" value="PAR1"/>
    <property type="match status" value="1"/>
</dbReference>
<dbReference type="InParanoid" id="A0A058ZTR5"/>
<feature type="chain" id="PRO_5042326304" description="PAR1 protein" evidence="1">
    <location>
        <begin position="25"/>
        <end position="121"/>
    </location>
</feature>
<protein>
    <recommendedName>
        <fullName evidence="5">PAR1 protein</fullName>
    </recommendedName>
</protein>
<sequence length="121" mass="12831">MAAGLCNLALLALAIAFGVQGTLGDIACENLDQGSCAFAVSSTGKRCVLEKQVRRSGEEGYTCRSSEIEADNLKDHIETDECIAACGLDRKTLGVSSDSLLESRFTQKLCSSGCYENCPNI</sequence>
<reference evidence="2" key="2">
    <citation type="journal article" date="2014" name="Nature">
        <title>The genome of Eucalyptus grandis.</title>
        <authorList>
            <person name="Myburg A.A."/>
            <person name="Grattapaglia D."/>
            <person name="Tuskan G.A."/>
            <person name="Hellsten U."/>
            <person name="Hayes R.D."/>
            <person name="Grimwood J."/>
            <person name="Jenkins J."/>
            <person name="Lindquist E."/>
            <person name="Tice H."/>
            <person name="Bauer D."/>
            <person name="Goodstein D.M."/>
            <person name="Dubchak I."/>
            <person name="Poliakov A."/>
            <person name="Mizrachi E."/>
            <person name="Kullan A.R."/>
            <person name="Hussey S.G."/>
            <person name="Pinard D."/>
            <person name="van der Merwe K."/>
            <person name="Singh P."/>
            <person name="van Jaarsveld I."/>
            <person name="Silva-Junior O.B."/>
            <person name="Togawa R.C."/>
            <person name="Pappas M.R."/>
            <person name="Faria D.A."/>
            <person name="Sansaloni C.P."/>
            <person name="Petroli C.D."/>
            <person name="Yang X."/>
            <person name="Ranjan P."/>
            <person name="Tschaplinski T.J."/>
            <person name="Ye C.Y."/>
            <person name="Li T."/>
            <person name="Sterck L."/>
            <person name="Vanneste K."/>
            <person name="Murat F."/>
            <person name="Soler M."/>
            <person name="Clemente H.S."/>
            <person name="Saidi N."/>
            <person name="Cassan-Wang H."/>
            <person name="Dunand C."/>
            <person name="Hefer C.A."/>
            <person name="Bornberg-Bauer E."/>
            <person name="Kersting A.R."/>
            <person name="Vining K."/>
            <person name="Amarasinghe V."/>
            <person name="Ranik M."/>
            <person name="Naithani S."/>
            <person name="Elser J."/>
            <person name="Boyd A.E."/>
            <person name="Liston A."/>
            <person name="Spatafora J.W."/>
            <person name="Dharmwardhana P."/>
            <person name="Raja R."/>
            <person name="Sullivan C."/>
            <person name="Romanel E."/>
            <person name="Alves-Ferreira M."/>
            <person name="Kulheim C."/>
            <person name="Foley W."/>
            <person name="Carocha V."/>
            <person name="Paiva J."/>
            <person name="Kudrna D."/>
            <person name="Brommonschenkel S.H."/>
            <person name="Pasquali G."/>
            <person name="Byrne M."/>
            <person name="Rigault P."/>
            <person name="Tibbits J."/>
            <person name="Spokevicius A."/>
            <person name="Jones R.C."/>
            <person name="Steane D.A."/>
            <person name="Vaillancourt R.E."/>
            <person name="Potts B.M."/>
            <person name="Joubert F."/>
            <person name="Barry K."/>
            <person name="Pappas G.J."/>
            <person name="Strauss S.H."/>
            <person name="Jaiswal P."/>
            <person name="Grima-Pettenati J."/>
            <person name="Salse J."/>
            <person name="Van de Peer Y."/>
            <person name="Rokhsar D.S."/>
            <person name="Schmutz J."/>
        </authorList>
    </citation>
    <scope>NUCLEOTIDE SEQUENCE</scope>
    <source>
        <tissue evidence="2">Leaf extractions</tissue>
    </source>
</reference>
<dbReference type="FunCoup" id="A0A058ZTR5">
    <property type="interactions" value="6"/>
</dbReference>
<dbReference type="OMA" id="NKESCAY"/>
<dbReference type="Proteomes" id="UP000030711">
    <property type="component" value="Unassembled WGS sequence"/>
</dbReference>
<dbReference type="PANTHER" id="PTHR33649">
    <property type="entry name" value="PAR1 PROTEIN"/>
    <property type="match status" value="1"/>
</dbReference>
<dbReference type="InterPro" id="IPR009489">
    <property type="entry name" value="PAR1"/>
</dbReference>
<gene>
    <name evidence="3" type="ORF">EUGRSUZ_L01611</name>
</gene>
<evidence type="ECO:0000313" key="3">
    <source>
        <dbReference type="EMBL" id="KCW44819.1"/>
    </source>
</evidence>
<dbReference type="eggNOG" id="ENOG502R0KN">
    <property type="taxonomic scope" value="Eukaryota"/>
</dbReference>
<keyword evidence="1" id="KW-0732">Signal</keyword>
<reference evidence="3" key="1">
    <citation type="submission" date="2013-07" db="EMBL/GenBank/DDBJ databases">
        <title>The genome of Eucalyptus grandis.</title>
        <authorList>
            <person name="Schmutz J."/>
            <person name="Hayes R."/>
            <person name="Myburg A."/>
            <person name="Tuskan G."/>
            <person name="Grattapaglia D."/>
            <person name="Rokhsar D.S."/>
        </authorList>
    </citation>
    <scope>NUCLEOTIDE SEQUENCE</scope>
    <source>
        <tissue evidence="3">Leaf extractions</tissue>
    </source>
</reference>
<feature type="non-terminal residue" evidence="3">
    <location>
        <position position="121"/>
    </location>
</feature>
<feature type="signal peptide" evidence="1">
    <location>
        <begin position="1"/>
        <end position="24"/>
    </location>
</feature>